<evidence type="ECO:0000313" key="2">
    <source>
        <dbReference type="EMBL" id="KAH3809387.1"/>
    </source>
</evidence>
<proteinExistence type="predicted"/>
<sequence>MTLEEVFKFVEANEAGKRSATRLVDSHAVDAASSSYKRTKSASYTQSHNKPL</sequence>
<reference evidence="2" key="2">
    <citation type="submission" date="2020-11" db="EMBL/GenBank/DDBJ databases">
        <authorList>
            <person name="McCartney M.A."/>
            <person name="Auch B."/>
            <person name="Kono T."/>
            <person name="Mallez S."/>
            <person name="Becker A."/>
            <person name="Gohl D.M."/>
            <person name="Silverstein K.A.T."/>
            <person name="Koren S."/>
            <person name="Bechman K.B."/>
            <person name="Herman A."/>
            <person name="Abrahante J.E."/>
            <person name="Garbe J."/>
        </authorList>
    </citation>
    <scope>NUCLEOTIDE SEQUENCE</scope>
    <source>
        <strain evidence="2">Duluth1</strain>
        <tissue evidence="2">Whole animal</tissue>
    </source>
</reference>
<feature type="region of interest" description="Disordered" evidence="1">
    <location>
        <begin position="29"/>
        <end position="52"/>
    </location>
</feature>
<comment type="caution">
    <text evidence="2">The sequence shown here is derived from an EMBL/GenBank/DDBJ whole genome shotgun (WGS) entry which is preliminary data.</text>
</comment>
<evidence type="ECO:0000256" key="1">
    <source>
        <dbReference type="SAM" id="MobiDB-lite"/>
    </source>
</evidence>
<dbReference type="Proteomes" id="UP000828390">
    <property type="component" value="Unassembled WGS sequence"/>
</dbReference>
<feature type="compositionally biased region" description="Polar residues" evidence="1">
    <location>
        <begin position="41"/>
        <end position="52"/>
    </location>
</feature>
<accession>A0A9D4G8G7</accession>
<gene>
    <name evidence="2" type="ORF">DPMN_137750</name>
</gene>
<reference evidence="2" key="1">
    <citation type="journal article" date="2019" name="bioRxiv">
        <title>The Genome of the Zebra Mussel, Dreissena polymorpha: A Resource for Invasive Species Research.</title>
        <authorList>
            <person name="McCartney M.A."/>
            <person name="Auch B."/>
            <person name="Kono T."/>
            <person name="Mallez S."/>
            <person name="Zhang Y."/>
            <person name="Obille A."/>
            <person name="Becker A."/>
            <person name="Abrahante J.E."/>
            <person name="Garbe J."/>
            <person name="Badalamenti J.P."/>
            <person name="Herman A."/>
            <person name="Mangelson H."/>
            <person name="Liachko I."/>
            <person name="Sullivan S."/>
            <person name="Sone E.D."/>
            <person name="Koren S."/>
            <person name="Silverstein K.A.T."/>
            <person name="Beckman K.B."/>
            <person name="Gohl D.M."/>
        </authorList>
    </citation>
    <scope>NUCLEOTIDE SEQUENCE</scope>
    <source>
        <strain evidence="2">Duluth1</strain>
        <tissue evidence="2">Whole animal</tissue>
    </source>
</reference>
<evidence type="ECO:0000313" key="3">
    <source>
        <dbReference type="Proteomes" id="UP000828390"/>
    </source>
</evidence>
<name>A0A9D4G8G7_DREPO</name>
<dbReference type="EMBL" id="JAIWYP010000006">
    <property type="protein sequence ID" value="KAH3809387.1"/>
    <property type="molecule type" value="Genomic_DNA"/>
</dbReference>
<keyword evidence="3" id="KW-1185">Reference proteome</keyword>
<dbReference type="AlphaFoldDB" id="A0A9D4G8G7"/>
<protein>
    <submittedName>
        <fullName evidence="2">Uncharacterized protein</fullName>
    </submittedName>
</protein>
<organism evidence="2 3">
    <name type="scientific">Dreissena polymorpha</name>
    <name type="common">Zebra mussel</name>
    <name type="synonym">Mytilus polymorpha</name>
    <dbReference type="NCBI Taxonomy" id="45954"/>
    <lineage>
        <taxon>Eukaryota</taxon>
        <taxon>Metazoa</taxon>
        <taxon>Spiralia</taxon>
        <taxon>Lophotrochozoa</taxon>
        <taxon>Mollusca</taxon>
        <taxon>Bivalvia</taxon>
        <taxon>Autobranchia</taxon>
        <taxon>Heteroconchia</taxon>
        <taxon>Euheterodonta</taxon>
        <taxon>Imparidentia</taxon>
        <taxon>Neoheterodontei</taxon>
        <taxon>Myida</taxon>
        <taxon>Dreissenoidea</taxon>
        <taxon>Dreissenidae</taxon>
        <taxon>Dreissena</taxon>
    </lineage>
</organism>